<proteinExistence type="predicted"/>
<evidence type="ECO:0000256" key="5">
    <source>
        <dbReference type="ARBA" id="ARBA00023242"/>
    </source>
</evidence>
<keyword evidence="3" id="KW-0238">DNA-binding</keyword>
<dbReference type="InterPro" id="IPR031066">
    <property type="entry name" value="bHLH_ALC-like_plant"/>
</dbReference>
<keyword evidence="9" id="KW-1185">Reference proteome</keyword>
<name>A0ABQ9MAF0_HEVBR</name>
<feature type="compositionally biased region" description="Basic and acidic residues" evidence="6">
    <location>
        <begin position="154"/>
        <end position="166"/>
    </location>
</feature>
<protein>
    <recommendedName>
        <fullName evidence="7">BHLH domain-containing protein</fullName>
    </recommendedName>
</protein>
<keyword evidence="5" id="KW-0539">Nucleus</keyword>
<reference evidence="8" key="1">
    <citation type="journal article" date="2023" name="Plant Biotechnol. J.">
        <title>Chromosome-level wild Hevea brasiliensis genome provides new tools for genomic-assisted breeding and valuable loci to elevate rubber yield.</title>
        <authorList>
            <person name="Cheng H."/>
            <person name="Song X."/>
            <person name="Hu Y."/>
            <person name="Wu T."/>
            <person name="Yang Q."/>
            <person name="An Z."/>
            <person name="Feng S."/>
            <person name="Deng Z."/>
            <person name="Wu W."/>
            <person name="Zeng X."/>
            <person name="Tu M."/>
            <person name="Wang X."/>
            <person name="Huang H."/>
        </authorList>
    </citation>
    <scope>NUCLEOTIDE SEQUENCE</scope>
    <source>
        <strain evidence="8">MT/VB/25A 57/8</strain>
    </source>
</reference>
<dbReference type="EMBL" id="JARPOI010000007">
    <property type="protein sequence ID" value="KAJ9177271.1"/>
    <property type="molecule type" value="Genomic_DNA"/>
</dbReference>
<keyword evidence="2" id="KW-0805">Transcription regulation</keyword>
<evidence type="ECO:0000256" key="4">
    <source>
        <dbReference type="ARBA" id="ARBA00023163"/>
    </source>
</evidence>
<dbReference type="InterPro" id="IPR036638">
    <property type="entry name" value="HLH_DNA-bd_sf"/>
</dbReference>
<evidence type="ECO:0000256" key="6">
    <source>
        <dbReference type="SAM" id="MobiDB-lite"/>
    </source>
</evidence>
<dbReference type="Gene3D" id="4.10.280.10">
    <property type="entry name" value="Helix-loop-helix DNA-binding domain"/>
    <property type="match status" value="1"/>
</dbReference>
<comment type="caution">
    <text evidence="8">The sequence shown here is derived from an EMBL/GenBank/DDBJ whole genome shotgun (WGS) entry which is preliminary data.</text>
</comment>
<dbReference type="Pfam" id="PF00010">
    <property type="entry name" value="HLH"/>
    <property type="match status" value="1"/>
</dbReference>
<feature type="region of interest" description="Disordered" evidence="6">
    <location>
        <begin position="136"/>
        <end position="166"/>
    </location>
</feature>
<keyword evidence="4" id="KW-0804">Transcription</keyword>
<dbReference type="PROSITE" id="PS50888">
    <property type="entry name" value="BHLH"/>
    <property type="match status" value="1"/>
</dbReference>
<evidence type="ECO:0000256" key="3">
    <source>
        <dbReference type="ARBA" id="ARBA00023125"/>
    </source>
</evidence>
<evidence type="ECO:0000256" key="1">
    <source>
        <dbReference type="ARBA" id="ARBA00004123"/>
    </source>
</evidence>
<evidence type="ECO:0000313" key="8">
    <source>
        <dbReference type="EMBL" id="KAJ9177271.1"/>
    </source>
</evidence>
<evidence type="ECO:0000256" key="2">
    <source>
        <dbReference type="ARBA" id="ARBA00023015"/>
    </source>
</evidence>
<dbReference type="CDD" id="cd11445">
    <property type="entry name" value="bHLH_AtPIF_like"/>
    <property type="match status" value="1"/>
</dbReference>
<sequence>MGDMYNTCSSPPTGGDRRSSDDISRFLHQILLHSTSASSISSSASSFVDHTGPQLQSFDGPISIPREGHCHRPCGSTLVKDGISGLDSCEGVNVGFFPGNVKGGAANASSLSIGGASENEADDYDCESEEGLEALAEEAPAKPAPPRSSSKRSRAAEVHNLSEKRRRSRINEKMKALQNLIPNSNKTDKASMLDEAIEYLKQLQLQVQMLSMRNGISFHPMCLPGMLQPVQLSQYSRGFSEENGSQHLNISGSLALNQENTEQIIFDLPNQCAISSQLSVPNIINSETSFGMESSIRAHFGPFPLRRSSEEICREGILPHQQLNADHSERIPSEYEMGATAAASLPFDTQSSNLKESSSLGACVMRRDQNESFILKNMEHNLIASPYLQRIQTGRSALSDEIKKEKQDIRNEMHPAVVEGFR</sequence>
<dbReference type="InterPro" id="IPR011598">
    <property type="entry name" value="bHLH_dom"/>
</dbReference>
<dbReference type="InterPro" id="IPR047265">
    <property type="entry name" value="PIF1-like_bHLH"/>
</dbReference>
<dbReference type="SUPFAM" id="SSF47459">
    <property type="entry name" value="HLH, helix-loop-helix DNA-binding domain"/>
    <property type="match status" value="1"/>
</dbReference>
<accession>A0ABQ9MAF0</accession>
<evidence type="ECO:0000259" key="7">
    <source>
        <dbReference type="PROSITE" id="PS50888"/>
    </source>
</evidence>
<evidence type="ECO:0000313" key="9">
    <source>
        <dbReference type="Proteomes" id="UP001174677"/>
    </source>
</evidence>
<dbReference type="SMART" id="SM00353">
    <property type="entry name" value="HLH"/>
    <property type="match status" value="1"/>
</dbReference>
<feature type="compositionally biased region" description="Polar residues" evidence="6">
    <location>
        <begin position="1"/>
        <end position="12"/>
    </location>
</feature>
<organism evidence="8 9">
    <name type="scientific">Hevea brasiliensis</name>
    <name type="common">Para rubber tree</name>
    <name type="synonym">Siphonia brasiliensis</name>
    <dbReference type="NCBI Taxonomy" id="3981"/>
    <lineage>
        <taxon>Eukaryota</taxon>
        <taxon>Viridiplantae</taxon>
        <taxon>Streptophyta</taxon>
        <taxon>Embryophyta</taxon>
        <taxon>Tracheophyta</taxon>
        <taxon>Spermatophyta</taxon>
        <taxon>Magnoliopsida</taxon>
        <taxon>eudicotyledons</taxon>
        <taxon>Gunneridae</taxon>
        <taxon>Pentapetalae</taxon>
        <taxon>rosids</taxon>
        <taxon>fabids</taxon>
        <taxon>Malpighiales</taxon>
        <taxon>Euphorbiaceae</taxon>
        <taxon>Crotonoideae</taxon>
        <taxon>Micrandreae</taxon>
        <taxon>Hevea</taxon>
    </lineage>
</organism>
<comment type="subcellular location">
    <subcellularLocation>
        <location evidence="1">Nucleus</location>
    </subcellularLocation>
</comment>
<gene>
    <name evidence="8" type="ORF">P3X46_012507</name>
</gene>
<dbReference type="Proteomes" id="UP001174677">
    <property type="component" value="Chromosome 7"/>
</dbReference>
<dbReference type="PANTHER" id="PTHR45855">
    <property type="entry name" value="TRANSCRIPTION FACTOR PIF1-RELATED"/>
    <property type="match status" value="1"/>
</dbReference>
<feature type="region of interest" description="Disordered" evidence="6">
    <location>
        <begin position="1"/>
        <end position="21"/>
    </location>
</feature>
<feature type="domain" description="BHLH" evidence="7">
    <location>
        <begin position="154"/>
        <end position="203"/>
    </location>
</feature>
<dbReference type="PANTHER" id="PTHR45855:SF73">
    <property type="entry name" value="TRANSCRIPTION FACTOR SPATULA"/>
    <property type="match status" value="1"/>
</dbReference>